<evidence type="ECO:0000313" key="10">
    <source>
        <dbReference type="WBParaSite" id="TTAC_0000641501-mRNA-1"/>
    </source>
</evidence>
<dbReference type="EMBL" id="UYWX01020301">
    <property type="protein sequence ID" value="VDM30601.1"/>
    <property type="molecule type" value="Genomic_DNA"/>
</dbReference>
<evidence type="ECO:0000259" key="7">
    <source>
        <dbReference type="Pfam" id="PF02833"/>
    </source>
</evidence>
<keyword evidence="9" id="KW-1185">Reference proteome</keyword>
<evidence type="ECO:0000256" key="2">
    <source>
        <dbReference type="ARBA" id="ARBA00010331"/>
    </source>
</evidence>
<evidence type="ECO:0000256" key="1">
    <source>
        <dbReference type="ARBA" id="ARBA00001936"/>
    </source>
</evidence>
<accession>A0A158RE04</accession>
<reference evidence="8 9" key="2">
    <citation type="submission" date="2018-11" db="EMBL/GenBank/DDBJ databases">
        <authorList>
            <consortium name="Pathogen Informatics"/>
        </authorList>
    </citation>
    <scope>NUCLEOTIDE SEQUENCE [LARGE SCALE GENOMIC DNA]</scope>
</reference>
<reference evidence="10" key="1">
    <citation type="submission" date="2016-04" db="UniProtKB">
        <authorList>
            <consortium name="WormBaseParasite"/>
        </authorList>
    </citation>
    <scope>IDENTIFICATION</scope>
</reference>
<proteinExistence type="inferred from homology"/>
<keyword evidence="4" id="KW-0378">Hydrolase</keyword>
<dbReference type="WBParaSite" id="TTAC_0000641501-mRNA-1">
    <property type="protein sequence ID" value="TTAC_0000641501-mRNA-1"/>
    <property type="gene ID" value="TTAC_0000641501"/>
</dbReference>
<evidence type="ECO:0000313" key="8">
    <source>
        <dbReference type="EMBL" id="VDM30601.1"/>
    </source>
</evidence>
<protein>
    <submittedName>
        <fullName evidence="10">DHHA2 domain-containing protein</fullName>
    </submittedName>
</protein>
<gene>
    <name evidence="8" type="ORF">TTAC_LOCUS6400</name>
</gene>
<evidence type="ECO:0000256" key="3">
    <source>
        <dbReference type="ARBA" id="ARBA00022723"/>
    </source>
</evidence>
<dbReference type="AlphaFoldDB" id="A0A158RE04"/>
<organism evidence="10">
    <name type="scientific">Hydatigena taeniaeformis</name>
    <name type="common">Feline tapeworm</name>
    <name type="synonym">Taenia taeniaeformis</name>
    <dbReference type="NCBI Taxonomy" id="6205"/>
    <lineage>
        <taxon>Eukaryota</taxon>
        <taxon>Metazoa</taxon>
        <taxon>Spiralia</taxon>
        <taxon>Lophotrochozoa</taxon>
        <taxon>Platyhelminthes</taxon>
        <taxon>Cestoda</taxon>
        <taxon>Eucestoda</taxon>
        <taxon>Cyclophyllidea</taxon>
        <taxon>Taeniidae</taxon>
        <taxon>Hydatigera</taxon>
    </lineage>
</organism>
<dbReference type="GO" id="GO:0046872">
    <property type="term" value="F:metal ion binding"/>
    <property type="evidence" value="ECO:0007669"/>
    <property type="project" value="UniProtKB-KW"/>
</dbReference>
<comment type="similarity">
    <text evidence="2">Belongs to the PPase class C family. Prune subfamily.</text>
</comment>
<feature type="domain" description="DHHA2" evidence="7">
    <location>
        <begin position="234"/>
        <end position="417"/>
    </location>
</feature>
<dbReference type="OrthoDB" id="19923at2759"/>
<dbReference type="GO" id="GO:0004309">
    <property type="term" value="F:exopolyphosphatase activity"/>
    <property type="evidence" value="ECO:0007669"/>
    <property type="project" value="TreeGrafter"/>
</dbReference>
<keyword evidence="3" id="KW-0479">Metal-binding</keyword>
<dbReference type="Gene3D" id="3.90.1640.10">
    <property type="entry name" value="inorganic pyrophosphatase (n-terminal core)"/>
    <property type="match status" value="1"/>
</dbReference>
<sequence>MLSAFLKYLHSLPKSCPTFKFVIVTGNESCDLDSIACATCYAYIKSKEDPDKEVIYIPYCNIPESDIDLRTEATFWLRNCQIDKKDLFYAGSLNWLLGPEYAKELSLILVDHFQKEPSNAFVFCPVSEIIDHHPLLPDYRKPGTCQFFLVEKVGSCSSLLVHELFNRISPALIPPELCRLLYGAILIDTDGLSERAVEIQKATQKDVEAVRKLETFAGMALHTVGTTRTSIYAAILEAKFCIDGLSLWDLLRRDCKKVIADSDSHTDIVCSTITGMDFKELLDRDDFNQEAARFCEEQNARVLVCVTVGLASLPSRDHCLDQPSSMPLSKKFHRGVVVTAPVRYRNLMNSVKDAIFILSFNIMLWAHLLANAKDFLVGYPLGGELSHHSSVGEVETGVYVARITDEAVTRKQLIPLLIDFLRSQK</sequence>
<dbReference type="SUPFAM" id="SSF64182">
    <property type="entry name" value="DHH phosphoesterases"/>
    <property type="match status" value="1"/>
</dbReference>
<name>A0A158RE04_HYDTA</name>
<dbReference type="PANTHER" id="PTHR12112:SF39">
    <property type="entry name" value="EG:152A3.5 PROTEIN (FBGN0003116_PN PROTEIN)"/>
    <property type="match status" value="1"/>
</dbReference>
<dbReference type="PANTHER" id="PTHR12112">
    <property type="entry name" value="BNIP - RELATED"/>
    <property type="match status" value="1"/>
</dbReference>
<evidence type="ECO:0000313" key="9">
    <source>
        <dbReference type="Proteomes" id="UP000274429"/>
    </source>
</evidence>
<dbReference type="Proteomes" id="UP000274429">
    <property type="component" value="Unassembled WGS sequence"/>
</dbReference>
<evidence type="ECO:0000256" key="5">
    <source>
        <dbReference type="ARBA" id="ARBA00023211"/>
    </source>
</evidence>
<dbReference type="Pfam" id="PF02833">
    <property type="entry name" value="DHHA2"/>
    <property type="match status" value="1"/>
</dbReference>
<comment type="cofactor">
    <cofactor evidence="1">
        <name>Mn(2+)</name>
        <dbReference type="ChEBI" id="CHEBI:29035"/>
    </cofactor>
</comment>
<dbReference type="Pfam" id="PF01368">
    <property type="entry name" value="DHH"/>
    <property type="match status" value="1"/>
</dbReference>
<evidence type="ECO:0000259" key="6">
    <source>
        <dbReference type="Pfam" id="PF01368"/>
    </source>
</evidence>
<dbReference type="STRING" id="6205.A0A158RE04"/>
<keyword evidence="5" id="KW-0464">Manganese</keyword>
<dbReference type="InterPro" id="IPR004097">
    <property type="entry name" value="DHHA2"/>
</dbReference>
<evidence type="ECO:0000256" key="4">
    <source>
        <dbReference type="ARBA" id="ARBA00022801"/>
    </source>
</evidence>
<dbReference type="GO" id="GO:0005737">
    <property type="term" value="C:cytoplasm"/>
    <property type="evidence" value="ECO:0007669"/>
    <property type="project" value="InterPro"/>
</dbReference>
<feature type="domain" description="DDH" evidence="6">
    <location>
        <begin position="22"/>
        <end position="185"/>
    </location>
</feature>
<dbReference type="InterPro" id="IPR038763">
    <property type="entry name" value="DHH_sf"/>
</dbReference>
<dbReference type="InterPro" id="IPR038222">
    <property type="entry name" value="DHHA2_dom_sf"/>
</dbReference>
<dbReference type="Gene3D" id="3.10.310.20">
    <property type="entry name" value="DHHA2 domain"/>
    <property type="match status" value="1"/>
</dbReference>
<dbReference type="InterPro" id="IPR001667">
    <property type="entry name" value="DDH_dom"/>
</dbReference>